<reference evidence="2" key="2">
    <citation type="submission" date="2023-05" db="EMBL/GenBank/DDBJ databases">
        <authorList>
            <person name="Fouks B."/>
        </authorList>
    </citation>
    <scope>NUCLEOTIDE SEQUENCE</scope>
    <source>
        <strain evidence="2">Stay&amp;Tobe</strain>
        <tissue evidence="2">Testes</tissue>
    </source>
</reference>
<reference evidence="2" key="1">
    <citation type="journal article" date="2023" name="IScience">
        <title>Live-bearing cockroach genome reveals convergent evolutionary mechanisms linked to viviparity in insects and beyond.</title>
        <authorList>
            <person name="Fouks B."/>
            <person name="Harrison M.C."/>
            <person name="Mikhailova A.A."/>
            <person name="Marchal E."/>
            <person name="English S."/>
            <person name="Carruthers M."/>
            <person name="Jennings E.C."/>
            <person name="Chiamaka E.L."/>
            <person name="Frigard R.A."/>
            <person name="Pippel M."/>
            <person name="Attardo G.M."/>
            <person name="Benoit J.B."/>
            <person name="Bornberg-Bauer E."/>
            <person name="Tobe S.S."/>
        </authorList>
    </citation>
    <scope>NUCLEOTIDE SEQUENCE</scope>
    <source>
        <strain evidence="2">Stay&amp;Tobe</strain>
    </source>
</reference>
<protein>
    <submittedName>
        <fullName evidence="2">Uncharacterized protein</fullName>
    </submittedName>
</protein>
<proteinExistence type="predicted"/>
<dbReference type="EMBL" id="JASPKZ010000815">
    <property type="protein sequence ID" value="KAJ9599349.1"/>
    <property type="molecule type" value="Genomic_DNA"/>
</dbReference>
<sequence length="103" mass="11645">MEVCSEKVTTKEPSMQILLNSDIQIEEAMDSKEIAKLLANSKKLEEELKEEVAGIKNLKDRHSSIMFKLSDLQKGRAVIARNMSDTKIILERIIAAEENLEIS</sequence>
<organism evidence="2 3">
    <name type="scientific">Diploptera punctata</name>
    <name type="common">Pacific beetle cockroach</name>
    <dbReference type="NCBI Taxonomy" id="6984"/>
    <lineage>
        <taxon>Eukaryota</taxon>
        <taxon>Metazoa</taxon>
        <taxon>Ecdysozoa</taxon>
        <taxon>Arthropoda</taxon>
        <taxon>Hexapoda</taxon>
        <taxon>Insecta</taxon>
        <taxon>Pterygota</taxon>
        <taxon>Neoptera</taxon>
        <taxon>Polyneoptera</taxon>
        <taxon>Dictyoptera</taxon>
        <taxon>Blattodea</taxon>
        <taxon>Blaberoidea</taxon>
        <taxon>Blaberidae</taxon>
        <taxon>Diplopterinae</taxon>
        <taxon>Diploptera</taxon>
    </lineage>
</organism>
<accession>A0AAD8AHL2</accession>
<dbReference type="AlphaFoldDB" id="A0AAD8AHL2"/>
<keyword evidence="3" id="KW-1185">Reference proteome</keyword>
<name>A0AAD8AHL2_DIPPU</name>
<comment type="caution">
    <text evidence="2">The sequence shown here is derived from an EMBL/GenBank/DDBJ whole genome shotgun (WGS) entry which is preliminary data.</text>
</comment>
<evidence type="ECO:0000313" key="2">
    <source>
        <dbReference type="EMBL" id="KAJ9599349.1"/>
    </source>
</evidence>
<evidence type="ECO:0000313" key="3">
    <source>
        <dbReference type="Proteomes" id="UP001233999"/>
    </source>
</evidence>
<keyword evidence="1" id="KW-0175">Coiled coil</keyword>
<feature type="non-terminal residue" evidence="2">
    <location>
        <position position="103"/>
    </location>
</feature>
<gene>
    <name evidence="2" type="ORF">L9F63_010170</name>
</gene>
<dbReference type="Proteomes" id="UP001233999">
    <property type="component" value="Unassembled WGS sequence"/>
</dbReference>
<evidence type="ECO:0000256" key="1">
    <source>
        <dbReference type="SAM" id="Coils"/>
    </source>
</evidence>
<feature type="coiled-coil region" evidence="1">
    <location>
        <begin position="34"/>
        <end position="61"/>
    </location>
</feature>